<reference evidence="3" key="1">
    <citation type="journal article" date="2017" name="Nat. Ecol. Evol.">
        <title>Genome expansion and lineage-specific genetic innovations in the forest pathogenic fungi Armillaria.</title>
        <authorList>
            <person name="Sipos G."/>
            <person name="Prasanna A.N."/>
            <person name="Walter M.C."/>
            <person name="O'Connor E."/>
            <person name="Balint B."/>
            <person name="Krizsan K."/>
            <person name="Kiss B."/>
            <person name="Hess J."/>
            <person name="Varga T."/>
            <person name="Slot J."/>
            <person name="Riley R."/>
            <person name="Boka B."/>
            <person name="Rigling D."/>
            <person name="Barry K."/>
            <person name="Lee J."/>
            <person name="Mihaltcheva S."/>
            <person name="LaButti K."/>
            <person name="Lipzen A."/>
            <person name="Waldron R."/>
            <person name="Moloney N.M."/>
            <person name="Sperisen C."/>
            <person name="Kredics L."/>
            <person name="Vagvoelgyi C."/>
            <person name="Patrignani A."/>
            <person name="Fitzpatrick D."/>
            <person name="Nagy I."/>
            <person name="Doyle S."/>
            <person name="Anderson J.B."/>
            <person name="Grigoriev I.V."/>
            <person name="Gueldener U."/>
            <person name="Muensterkoetter M."/>
            <person name="Nagy L.G."/>
        </authorList>
    </citation>
    <scope>NUCLEOTIDE SEQUENCE [LARGE SCALE GENOMIC DNA]</scope>
    <source>
        <strain evidence="3">Ar21-2</strain>
    </source>
</reference>
<dbReference type="EMBL" id="KZ293672">
    <property type="protein sequence ID" value="PBK88513.1"/>
    <property type="molecule type" value="Genomic_DNA"/>
</dbReference>
<protein>
    <submittedName>
        <fullName evidence="2">FAD/NAD(P)-binding domain-containing protein</fullName>
    </submittedName>
</protein>
<dbReference type="Pfam" id="PF07992">
    <property type="entry name" value="Pyr_redox_2"/>
    <property type="match status" value="1"/>
</dbReference>
<proteinExistence type="predicted"/>
<dbReference type="PRINTS" id="PR00368">
    <property type="entry name" value="FADPNR"/>
</dbReference>
<dbReference type="OMA" id="CTHESIF"/>
<organism evidence="2 3">
    <name type="scientific">Armillaria gallica</name>
    <name type="common">Bulbous honey fungus</name>
    <name type="synonym">Armillaria bulbosa</name>
    <dbReference type="NCBI Taxonomy" id="47427"/>
    <lineage>
        <taxon>Eukaryota</taxon>
        <taxon>Fungi</taxon>
        <taxon>Dikarya</taxon>
        <taxon>Basidiomycota</taxon>
        <taxon>Agaricomycotina</taxon>
        <taxon>Agaricomycetes</taxon>
        <taxon>Agaricomycetidae</taxon>
        <taxon>Agaricales</taxon>
        <taxon>Marasmiineae</taxon>
        <taxon>Physalacriaceae</taxon>
        <taxon>Armillaria</taxon>
    </lineage>
</organism>
<feature type="domain" description="FAD/NAD(P)-binding" evidence="1">
    <location>
        <begin position="17"/>
        <end position="305"/>
    </location>
</feature>
<evidence type="ECO:0000313" key="2">
    <source>
        <dbReference type="EMBL" id="PBK88513.1"/>
    </source>
</evidence>
<dbReference type="Gene3D" id="3.50.50.100">
    <property type="match status" value="1"/>
</dbReference>
<dbReference type="PANTHER" id="PTHR43735:SF2">
    <property type="entry name" value="FE-REGULATED PROTEIN 8"/>
    <property type="match status" value="1"/>
</dbReference>
<dbReference type="GO" id="GO:0004174">
    <property type="term" value="F:electron-transferring-flavoprotein dehydrogenase activity"/>
    <property type="evidence" value="ECO:0007669"/>
    <property type="project" value="TreeGrafter"/>
</dbReference>
<dbReference type="PRINTS" id="PR00411">
    <property type="entry name" value="PNDRDTASEI"/>
</dbReference>
<evidence type="ECO:0000259" key="1">
    <source>
        <dbReference type="Pfam" id="PF07992"/>
    </source>
</evidence>
<dbReference type="GO" id="GO:0005737">
    <property type="term" value="C:cytoplasm"/>
    <property type="evidence" value="ECO:0007669"/>
    <property type="project" value="TreeGrafter"/>
</dbReference>
<dbReference type="GO" id="GO:0050660">
    <property type="term" value="F:flavin adenine dinucleotide binding"/>
    <property type="evidence" value="ECO:0007669"/>
    <property type="project" value="TreeGrafter"/>
</dbReference>
<dbReference type="AlphaFoldDB" id="A0A2H3DJS4"/>
<gene>
    <name evidence="2" type="ORF">ARMGADRAFT_1033884</name>
</gene>
<keyword evidence="3" id="KW-1185">Reference proteome</keyword>
<dbReference type="STRING" id="47427.A0A2H3DJS4"/>
<dbReference type="InterPro" id="IPR036188">
    <property type="entry name" value="FAD/NAD-bd_sf"/>
</dbReference>
<dbReference type="OrthoDB" id="202203at2759"/>
<dbReference type="InParanoid" id="A0A2H3DJS4"/>
<evidence type="ECO:0000313" key="3">
    <source>
        <dbReference type="Proteomes" id="UP000217790"/>
    </source>
</evidence>
<sequence length="494" mass="53272">MVPTTVSPAPAPAPLKTVVVLGAAYGGARAAHLLANAVPEGWRVIVVDRNSHVNHVYTFPRYSVLLGHEHKACMHYALLPRYLQLNPRLVIPTRNIFQLPDPSAPSPHIVLHAQVESFHPDHIVLSRAFPEFGIHSTTLHYEYAVYALGSQLPDPVNLRGPRLDSKDKDRTECNGTKAEGISWLQSSQKVIAAAGSVLVVGGGALGIQLASDIADVHPTKKVTLLHSRRRLLPKYDEGMHVEIVQSLIALNVDMILGERLDMSSVDKVNDAGQRVVRTQSGREIAADVLLLCTGQIPNTALLKEMDPSTLNPENSLAHVLRTLQLGVIAPSVSVSPNSADAESSTMISDATRLQAALEKLALDEINAPSEKSVSSTSSTPVSEEEFEDTPYGNIFVIGDAADAFGAIQAGHNAYAQADVAAKNILKLINGSGKDELERYTPSPPSIKVSVGIAKRVYQVNGVIKSINNGINDMLAKSMWPKFGIEVKDDADMYE</sequence>
<name>A0A2H3DJS4_ARMGA</name>
<accession>A0A2H3DJS4</accession>
<dbReference type="SUPFAM" id="SSF51905">
    <property type="entry name" value="FAD/NAD(P)-binding domain"/>
    <property type="match status" value="1"/>
</dbReference>
<dbReference type="InterPro" id="IPR023753">
    <property type="entry name" value="FAD/NAD-binding_dom"/>
</dbReference>
<dbReference type="Gene3D" id="3.50.50.60">
    <property type="entry name" value="FAD/NAD(P)-binding domain"/>
    <property type="match status" value="2"/>
</dbReference>
<dbReference type="PANTHER" id="PTHR43735">
    <property type="entry name" value="APOPTOSIS-INDUCING FACTOR 1"/>
    <property type="match status" value="1"/>
</dbReference>
<dbReference type="Proteomes" id="UP000217790">
    <property type="component" value="Unassembled WGS sequence"/>
</dbReference>